<protein>
    <submittedName>
        <fullName evidence="2">Uncharacterized protein</fullName>
    </submittedName>
</protein>
<comment type="caution">
    <text evidence="2">The sequence shown here is derived from an EMBL/GenBank/DDBJ whole genome shotgun (WGS) entry which is preliminary data.</text>
</comment>
<dbReference type="OrthoDB" id="6717315at2"/>
<organism evidence="2 3">
    <name type="scientific">Alkanindiges illinoisensis</name>
    <dbReference type="NCBI Taxonomy" id="197183"/>
    <lineage>
        <taxon>Bacteria</taxon>
        <taxon>Pseudomonadati</taxon>
        <taxon>Pseudomonadota</taxon>
        <taxon>Gammaproteobacteria</taxon>
        <taxon>Moraxellales</taxon>
        <taxon>Moraxellaceae</taxon>
        <taxon>Alkanindiges</taxon>
    </lineage>
</organism>
<feature type="region of interest" description="Disordered" evidence="1">
    <location>
        <begin position="132"/>
        <end position="154"/>
    </location>
</feature>
<dbReference type="RefSeq" id="WP_134244181.1">
    <property type="nucleotide sequence ID" value="NZ_SNTY01000022.1"/>
</dbReference>
<evidence type="ECO:0000313" key="2">
    <source>
        <dbReference type="EMBL" id="TEU27317.1"/>
    </source>
</evidence>
<keyword evidence="3" id="KW-1185">Reference proteome</keyword>
<proteinExistence type="predicted"/>
<sequence length="154" mass="17624">MAATQLLAMSDRASLQKPQPVQSLRAIYRGRVKPEPPPLPFYRQVISESPGYHRYSTHSRNERRTGEQRPQIAAKLYYQAPSTTIINRQVEVIAPQNATSDVYFNQDTYYLYPSGSGSYHPAQRYIPPVIPISRDPQATENRAKQWTDKADFNP</sequence>
<name>A0A4Y7XDW9_9GAMM</name>
<dbReference type="Proteomes" id="UP000297834">
    <property type="component" value="Unassembled WGS sequence"/>
</dbReference>
<dbReference type="AlphaFoldDB" id="A0A4Y7XDW9"/>
<dbReference type="EMBL" id="SNTY01000022">
    <property type="protein sequence ID" value="TEU27317.1"/>
    <property type="molecule type" value="Genomic_DNA"/>
</dbReference>
<dbReference type="STRING" id="1120977.GCA_000619845_01846"/>
<gene>
    <name evidence="2" type="ORF">E2B99_06770</name>
</gene>
<reference evidence="2 3" key="1">
    <citation type="submission" date="2019-03" db="EMBL/GenBank/DDBJ databases">
        <title>Alkanindiges illinoisensis: a potential pathogenic isolated from ascites of a gastric cancer patient with abdominal metastasis.</title>
        <authorList>
            <person name="Hu X."/>
            <person name="Yang B."/>
            <person name="Yan X."/>
            <person name="Lin L."/>
            <person name="Zhao H."/>
            <person name="Zhou F."/>
            <person name="Su B."/>
            <person name="Chen J."/>
            <person name="Rui Y."/>
            <person name="Wang Q."/>
            <person name="Zheng L."/>
        </authorList>
    </citation>
    <scope>NUCLEOTIDE SEQUENCE [LARGE SCALE GENOMIC DNA]</scope>
    <source>
        <strain evidence="2 3">NFYY 23406</strain>
    </source>
</reference>
<evidence type="ECO:0000313" key="3">
    <source>
        <dbReference type="Proteomes" id="UP000297834"/>
    </source>
</evidence>
<feature type="compositionally biased region" description="Basic and acidic residues" evidence="1">
    <location>
        <begin position="141"/>
        <end position="154"/>
    </location>
</feature>
<evidence type="ECO:0000256" key="1">
    <source>
        <dbReference type="SAM" id="MobiDB-lite"/>
    </source>
</evidence>
<accession>A0A4Y7XDW9</accession>